<evidence type="ECO:0000313" key="2">
    <source>
        <dbReference type="Proteomes" id="UP000323824"/>
    </source>
</evidence>
<dbReference type="Proteomes" id="UP000323824">
    <property type="component" value="Chromosome"/>
</dbReference>
<sequence length="412" mass="44742">MKKLFLSLYILLIINLGFGMNIDYGASIDSFLGFHISDSSYMFGYQKVSIYSSLDITNSVSFAVDGFYKLSYSSESSSTVKNVFDLSTLLISFPVKNMSLNIGRDYISDYSGDILNHVLDGISLSLALGPGVLNTHILLSSLINDNEVSLFTTSNDDGGVSRVIEGVDYIKEFDSMTIWASLYSSQDVNSFVNLALYLGGGVSGTIKDDIFYSFRSNLLTGQFFYLDNITTEDKGAPLLAGMGVISTTWFMNFDNEIIRRLSPFIRVDFGISSGDSKLNTQTLGANQGDISISDGVHLYSPLTTGGPGTIYSINNQNLTYFKIQNSVSPMENLQAQLGSTIFFRTVDGVISDEDLKSNVSGNYLGLEVSLVGNYRPFSDLGVSVSGGVFFPNKAVLDSSVSGMLAAYLSLSI</sequence>
<name>A0A5C1Q8T6_9SPIO</name>
<dbReference type="Gene3D" id="2.40.160.100">
    <property type="match status" value="1"/>
</dbReference>
<dbReference type="EMBL" id="CP035807">
    <property type="protein sequence ID" value="QEN04475.1"/>
    <property type="molecule type" value="Genomic_DNA"/>
</dbReference>
<dbReference type="KEGG" id="sper:EW093_07100"/>
<reference evidence="1 2" key="2">
    <citation type="submission" date="2019-09" db="EMBL/GenBank/DDBJ databases">
        <title>Complete Genome Sequence and Methylome Analysis of free living Spirochaetas.</title>
        <authorList>
            <person name="Leshcheva N."/>
            <person name="Mikheeva N."/>
        </authorList>
    </citation>
    <scope>NUCLEOTIDE SEQUENCE [LARGE SCALE GENOMIC DNA]</scope>
    <source>
        <strain evidence="1 2">P</strain>
    </source>
</reference>
<dbReference type="RefSeq" id="WP_149567722.1">
    <property type="nucleotide sequence ID" value="NZ_CP035807.1"/>
</dbReference>
<evidence type="ECO:0000313" key="1">
    <source>
        <dbReference type="EMBL" id="QEN04475.1"/>
    </source>
</evidence>
<reference evidence="1 2" key="1">
    <citation type="submission" date="2019-02" db="EMBL/GenBank/DDBJ databases">
        <authorList>
            <person name="Fomenkov A."/>
            <person name="Dubinina G."/>
            <person name="Grabovich M."/>
            <person name="Vincze T."/>
            <person name="Roberts R.J."/>
        </authorList>
    </citation>
    <scope>NUCLEOTIDE SEQUENCE [LARGE SCALE GENOMIC DNA]</scope>
    <source>
        <strain evidence="1 2">P</strain>
    </source>
</reference>
<proteinExistence type="predicted"/>
<gene>
    <name evidence="1" type="ORF">EW093_07100</name>
</gene>
<accession>A0A5C1Q8T6</accession>
<organism evidence="1 2">
    <name type="scientific">Thiospirochaeta perfilievii</name>
    <dbReference type="NCBI Taxonomy" id="252967"/>
    <lineage>
        <taxon>Bacteria</taxon>
        <taxon>Pseudomonadati</taxon>
        <taxon>Spirochaetota</taxon>
        <taxon>Spirochaetia</taxon>
        <taxon>Spirochaetales</taxon>
        <taxon>Spirochaetaceae</taxon>
        <taxon>Thiospirochaeta</taxon>
    </lineage>
</organism>
<protein>
    <submittedName>
        <fullName evidence="1">Uncharacterized protein</fullName>
    </submittedName>
</protein>
<keyword evidence="2" id="KW-1185">Reference proteome</keyword>
<dbReference type="InterPro" id="IPR053728">
    <property type="entry name" value="Alginate_Permeability_Chnl"/>
</dbReference>
<dbReference type="AlphaFoldDB" id="A0A5C1Q8T6"/>